<dbReference type="Pfam" id="PF00872">
    <property type="entry name" value="Transposase_mut"/>
    <property type="match status" value="1"/>
</dbReference>
<gene>
    <name evidence="7" type="ORF">I551_2211</name>
</gene>
<evidence type="ECO:0000256" key="1">
    <source>
        <dbReference type="ARBA" id="ARBA00002190"/>
    </source>
</evidence>
<name>A0ABP3AMF5_MYCUL</name>
<keyword evidence="3 6" id="KW-0815">Transposition</keyword>
<keyword evidence="6" id="KW-0814">Transposable element</keyword>
<evidence type="ECO:0000256" key="3">
    <source>
        <dbReference type="ARBA" id="ARBA00022578"/>
    </source>
</evidence>
<sequence length="117" mass="12844">MGGEGDGESAKYWLAVLTELKNRGVADIFFLVCDGLKGLPDSVSAVFPDTVVQTCIIHLIRGTFRYAGRQHHTAIAGRSSDLHRGQRCCGRRSLRCLRHRMGTPLPSGNSIVAHRLE</sequence>
<evidence type="ECO:0000256" key="6">
    <source>
        <dbReference type="RuleBase" id="RU365089"/>
    </source>
</evidence>
<keyword evidence="8" id="KW-1185">Reference proteome</keyword>
<evidence type="ECO:0000256" key="2">
    <source>
        <dbReference type="ARBA" id="ARBA00010961"/>
    </source>
</evidence>
<organism evidence="7 8">
    <name type="scientific">Mycobacterium ulcerans str. Harvey</name>
    <dbReference type="NCBI Taxonomy" id="1299332"/>
    <lineage>
        <taxon>Bacteria</taxon>
        <taxon>Bacillati</taxon>
        <taxon>Actinomycetota</taxon>
        <taxon>Actinomycetes</taxon>
        <taxon>Mycobacteriales</taxon>
        <taxon>Mycobacteriaceae</taxon>
        <taxon>Mycobacterium</taxon>
        <taxon>Mycobacterium ulcerans group</taxon>
    </lineage>
</organism>
<evidence type="ECO:0000256" key="4">
    <source>
        <dbReference type="ARBA" id="ARBA00023125"/>
    </source>
</evidence>
<dbReference type="InterPro" id="IPR001207">
    <property type="entry name" value="Transposase_mutator"/>
</dbReference>
<evidence type="ECO:0000313" key="7">
    <source>
        <dbReference type="EMBL" id="EUA91317.1"/>
    </source>
</evidence>
<dbReference type="Proteomes" id="UP000020681">
    <property type="component" value="Unassembled WGS sequence"/>
</dbReference>
<evidence type="ECO:0000313" key="8">
    <source>
        <dbReference type="Proteomes" id="UP000020681"/>
    </source>
</evidence>
<proteinExistence type="inferred from homology"/>
<comment type="similarity">
    <text evidence="2 6">Belongs to the transposase mutator family.</text>
</comment>
<keyword evidence="4 6" id="KW-0238">DNA-binding</keyword>
<reference evidence="7 8" key="1">
    <citation type="submission" date="2014-01" db="EMBL/GenBank/DDBJ databases">
        <authorList>
            <person name="Dobos K."/>
            <person name="Lenaerts A."/>
            <person name="Ordway D."/>
            <person name="DeGroote M.A."/>
            <person name="Parker T."/>
            <person name="Sizemore C."/>
            <person name="Tallon L.J."/>
            <person name="Sadzewicz L.K."/>
            <person name="Sengamalay N."/>
            <person name="Fraser C.M."/>
            <person name="Hine E."/>
            <person name="Shefchek K.A."/>
            <person name="Das S.P."/>
            <person name="Tettelin H."/>
        </authorList>
    </citation>
    <scope>NUCLEOTIDE SEQUENCE [LARGE SCALE GENOMIC DNA]</scope>
    <source>
        <strain evidence="7 8">Harvey</strain>
    </source>
</reference>
<keyword evidence="5 6" id="KW-0233">DNA recombination</keyword>
<accession>A0ABP3AMF5</accession>
<comment type="function">
    <text evidence="1 6">Required for the transposition of the insertion element.</text>
</comment>
<dbReference type="EMBL" id="JAOL01000090">
    <property type="protein sequence ID" value="EUA91317.1"/>
    <property type="molecule type" value="Genomic_DNA"/>
</dbReference>
<evidence type="ECO:0000256" key="5">
    <source>
        <dbReference type="ARBA" id="ARBA00023172"/>
    </source>
</evidence>
<dbReference type="PANTHER" id="PTHR33217">
    <property type="entry name" value="TRANSPOSASE FOR INSERTION SEQUENCE ELEMENT IS1081"/>
    <property type="match status" value="1"/>
</dbReference>
<dbReference type="PROSITE" id="PS01007">
    <property type="entry name" value="TRANSPOSASE_MUTATOR"/>
    <property type="match status" value="1"/>
</dbReference>
<protein>
    <recommendedName>
        <fullName evidence="6">Mutator family transposase</fullName>
    </recommendedName>
</protein>
<comment type="caution">
    <text evidence="7">The sequence shown here is derived from an EMBL/GenBank/DDBJ whole genome shotgun (WGS) entry which is preliminary data.</text>
</comment>
<dbReference type="PANTHER" id="PTHR33217:SF8">
    <property type="entry name" value="MUTATOR FAMILY TRANSPOSASE"/>
    <property type="match status" value="1"/>
</dbReference>